<dbReference type="OrthoDB" id="7773036at2759"/>
<dbReference type="Pfam" id="PF00291">
    <property type="entry name" value="PALP"/>
    <property type="match status" value="1"/>
</dbReference>
<dbReference type="Proteomes" id="UP000218811">
    <property type="component" value="Unassembled WGS sequence"/>
</dbReference>
<evidence type="ECO:0000256" key="3">
    <source>
        <dbReference type="ARBA" id="ARBA00012093"/>
    </source>
</evidence>
<comment type="catalytic activity">
    <reaction evidence="6">
        <text>L-serine = pyruvate + NH4(+)</text>
        <dbReference type="Rhea" id="RHEA:19169"/>
        <dbReference type="ChEBI" id="CHEBI:15361"/>
        <dbReference type="ChEBI" id="CHEBI:28938"/>
        <dbReference type="ChEBI" id="CHEBI:33384"/>
        <dbReference type="EC" id="4.3.1.17"/>
    </reaction>
</comment>
<dbReference type="PANTHER" id="PTHR48078">
    <property type="entry name" value="THREONINE DEHYDRATASE, MITOCHONDRIAL-RELATED"/>
    <property type="match status" value="1"/>
</dbReference>
<dbReference type="SUPFAM" id="SSF53686">
    <property type="entry name" value="Tryptophan synthase beta subunit-like PLP-dependent enzymes"/>
    <property type="match status" value="1"/>
</dbReference>
<sequence>MSVADKDPEKLWLETPLVYSPHISARLGCNVYLKLENLHPSHSFKYRGISYFIQHAVREHGCGVHLIAASGGNAGLAVACAAKALGVRCTVFLPEGVSASTVDFMRAEGAEIIVGGKCYLQALNAAEDAVKASPLAFMVPAYDHPLLWEGHGSMIPEIARQLPAGTKPDAIFCSVGGGGLFGGVMEGCKAAGWDDVPLVTLETHGCSCFYQSLALNPGPFPESSTPPEGVRVERDETHGVAVAHLSALPSRATSLGASSPAAGVVAQALKWKGGIKSVCIPDELAMEAAMKFADDHKIMVELACSTTLTPAYRPSLFNKLVPPLGAERTVVFVVCGGFKISLKELEEYRQIVEADAARGGEWDVLCNGERWSVNK</sequence>
<evidence type="ECO:0000313" key="8">
    <source>
        <dbReference type="EMBL" id="PCH38355.1"/>
    </source>
</evidence>
<feature type="domain" description="Tryptophan synthase beta chain-like PALP" evidence="7">
    <location>
        <begin position="14"/>
        <end position="336"/>
    </location>
</feature>
<comment type="cofactor">
    <cofactor evidence="1">
        <name>pyridoxal 5'-phosphate</name>
        <dbReference type="ChEBI" id="CHEBI:597326"/>
    </cofactor>
</comment>
<dbReference type="GO" id="GO:0006565">
    <property type="term" value="P:L-serine catabolic process"/>
    <property type="evidence" value="ECO:0007669"/>
    <property type="project" value="TreeGrafter"/>
</dbReference>
<dbReference type="EC" id="4.3.1.17" evidence="3"/>
<reference evidence="8 9" key="1">
    <citation type="journal article" date="2012" name="Science">
        <title>The Paleozoic origin of enzymatic lignin decomposition reconstructed from 31 fungal genomes.</title>
        <authorList>
            <person name="Floudas D."/>
            <person name="Binder M."/>
            <person name="Riley R."/>
            <person name="Barry K."/>
            <person name="Blanchette R.A."/>
            <person name="Henrissat B."/>
            <person name="Martinez A.T."/>
            <person name="Otillar R."/>
            <person name="Spatafora J.W."/>
            <person name="Yadav J.S."/>
            <person name="Aerts A."/>
            <person name="Benoit I."/>
            <person name="Boyd A."/>
            <person name="Carlson A."/>
            <person name="Copeland A."/>
            <person name="Coutinho P.M."/>
            <person name="de Vries R.P."/>
            <person name="Ferreira P."/>
            <person name="Findley K."/>
            <person name="Foster B."/>
            <person name="Gaskell J."/>
            <person name="Glotzer D."/>
            <person name="Gorecki P."/>
            <person name="Heitman J."/>
            <person name="Hesse C."/>
            <person name="Hori C."/>
            <person name="Igarashi K."/>
            <person name="Jurgens J.A."/>
            <person name="Kallen N."/>
            <person name="Kersten P."/>
            <person name="Kohler A."/>
            <person name="Kuees U."/>
            <person name="Kumar T.K.A."/>
            <person name="Kuo A."/>
            <person name="LaButti K."/>
            <person name="Larrondo L.F."/>
            <person name="Lindquist E."/>
            <person name="Ling A."/>
            <person name="Lombard V."/>
            <person name="Lucas S."/>
            <person name="Lundell T."/>
            <person name="Martin R."/>
            <person name="McLaughlin D.J."/>
            <person name="Morgenstern I."/>
            <person name="Morin E."/>
            <person name="Murat C."/>
            <person name="Nagy L.G."/>
            <person name="Nolan M."/>
            <person name="Ohm R.A."/>
            <person name="Patyshakuliyeva A."/>
            <person name="Rokas A."/>
            <person name="Ruiz-Duenas F.J."/>
            <person name="Sabat G."/>
            <person name="Salamov A."/>
            <person name="Samejima M."/>
            <person name="Schmutz J."/>
            <person name="Slot J.C."/>
            <person name="St John F."/>
            <person name="Stenlid J."/>
            <person name="Sun H."/>
            <person name="Sun S."/>
            <person name="Syed K."/>
            <person name="Tsang A."/>
            <person name="Wiebenga A."/>
            <person name="Young D."/>
            <person name="Pisabarro A."/>
            <person name="Eastwood D.C."/>
            <person name="Martin F."/>
            <person name="Cullen D."/>
            <person name="Grigoriev I.V."/>
            <person name="Hibbett D.S."/>
        </authorList>
    </citation>
    <scope>NUCLEOTIDE SEQUENCE [LARGE SCALE GENOMIC DNA]</scope>
    <source>
        <strain evidence="8 9">MD-104</strain>
    </source>
</reference>
<dbReference type="GO" id="GO:0004794">
    <property type="term" value="F:threonine deaminase activity"/>
    <property type="evidence" value="ECO:0007669"/>
    <property type="project" value="TreeGrafter"/>
</dbReference>
<dbReference type="GO" id="GO:0009097">
    <property type="term" value="P:isoleucine biosynthetic process"/>
    <property type="evidence" value="ECO:0007669"/>
    <property type="project" value="TreeGrafter"/>
</dbReference>
<evidence type="ECO:0000256" key="2">
    <source>
        <dbReference type="ARBA" id="ARBA00010869"/>
    </source>
</evidence>
<dbReference type="AlphaFoldDB" id="A0A2H3J9R8"/>
<evidence type="ECO:0000259" key="7">
    <source>
        <dbReference type="Pfam" id="PF00291"/>
    </source>
</evidence>
<dbReference type="InterPro" id="IPR001926">
    <property type="entry name" value="TrpB-like_PALP"/>
</dbReference>
<evidence type="ECO:0000256" key="6">
    <source>
        <dbReference type="ARBA" id="ARBA00049406"/>
    </source>
</evidence>
<name>A0A2H3J9R8_WOLCO</name>
<dbReference type="GO" id="GO:0003941">
    <property type="term" value="F:L-serine ammonia-lyase activity"/>
    <property type="evidence" value="ECO:0007669"/>
    <property type="project" value="UniProtKB-EC"/>
</dbReference>
<organism evidence="8 9">
    <name type="scientific">Wolfiporia cocos (strain MD-104)</name>
    <name type="common">Brown rot fungus</name>
    <dbReference type="NCBI Taxonomy" id="742152"/>
    <lineage>
        <taxon>Eukaryota</taxon>
        <taxon>Fungi</taxon>
        <taxon>Dikarya</taxon>
        <taxon>Basidiomycota</taxon>
        <taxon>Agaricomycotina</taxon>
        <taxon>Agaricomycetes</taxon>
        <taxon>Polyporales</taxon>
        <taxon>Phaeolaceae</taxon>
        <taxon>Wolfiporia</taxon>
    </lineage>
</organism>
<evidence type="ECO:0000313" key="9">
    <source>
        <dbReference type="Proteomes" id="UP000218811"/>
    </source>
</evidence>
<dbReference type="STRING" id="742152.A0A2H3J9R8"/>
<dbReference type="EMBL" id="KB467942">
    <property type="protein sequence ID" value="PCH38355.1"/>
    <property type="molecule type" value="Genomic_DNA"/>
</dbReference>
<keyword evidence="5" id="KW-0456">Lyase</keyword>
<dbReference type="Gene3D" id="3.40.50.1100">
    <property type="match status" value="2"/>
</dbReference>
<proteinExistence type="inferred from homology"/>
<dbReference type="InterPro" id="IPR050147">
    <property type="entry name" value="Ser/Thr_Dehydratase"/>
</dbReference>
<dbReference type="GO" id="GO:0006567">
    <property type="term" value="P:L-threonine catabolic process"/>
    <property type="evidence" value="ECO:0007669"/>
    <property type="project" value="TreeGrafter"/>
</dbReference>
<keyword evidence="9" id="KW-1185">Reference proteome</keyword>
<evidence type="ECO:0000256" key="4">
    <source>
        <dbReference type="ARBA" id="ARBA00022898"/>
    </source>
</evidence>
<keyword evidence="4" id="KW-0663">Pyridoxal phosphate</keyword>
<dbReference type="InterPro" id="IPR036052">
    <property type="entry name" value="TrpB-like_PALP_sf"/>
</dbReference>
<dbReference type="PANTHER" id="PTHR48078:SF2">
    <property type="entry name" value="CATABOLIC L-SERINE_THREONINE DEHYDRATASE"/>
    <property type="match status" value="1"/>
</dbReference>
<protein>
    <recommendedName>
        <fullName evidence="3">L-serine ammonia-lyase</fullName>
        <ecNumber evidence="3">4.3.1.17</ecNumber>
    </recommendedName>
</protein>
<evidence type="ECO:0000256" key="1">
    <source>
        <dbReference type="ARBA" id="ARBA00001933"/>
    </source>
</evidence>
<comment type="similarity">
    <text evidence="2">Belongs to the serine/threonine dehydratase family.</text>
</comment>
<dbReference type="OMA" id="RVHFYAS"/>
<gene>
    <name evidence="8" type="ORF">WOLCODRAFT_136222</name>
</gene>
<evidence type="ECO:0000256" key="5">
    <source>
        <dbReference type="ARBA" id="ARBA00023239"/>
    </source>
</evidence>
<accession>A0A2H3J9R8</accession>